<dbReference type="STRING" id="272562.CA_C0693"/>
<evidence type="ECO:0000313" key="7">
    <source>
        <dbReference type="Proteomes" id="UP000000814"/>
    </source>
</evidence>
<dbReference type="OrthoDB" id="9789891at2"/>
<name>Q97L69_CLOAB</name>
<dbReference type="Pfam" id="PF13377">
    <property type="entry name" value="Peripla_BP_3"/>
    <property type="match status" value="1"/>
</dbReference>
<proteinExistence type="predicted"/>
<dbReference type="PATRIC" id="fig|272562.8.peg.896"/>
<gene>
    <name evidence="6" type="ordered locus">CA_C0693</name>
</gene>
<dbReference type="InterPro" id="IPR028082">
    <property type="entry name" value="Peripla_BP_I"/>
</dbReference>
<dbReference type="InterPro" id="IPR010982">
    <property type="entry name" value="Lambda_DNA-bd_dom_sf"/>
</dbReference>
<dbReference type="eggNOG" id="COG1609">
    <property type="taxonomic scope" value="Bacteria"/>
</dbReference>
<keyword evidence="2" id="KW-0805">Transcription regulation</keyword>
<sequence length="334" mass="37210">MSVTIKDIAKIANVSHTTVSRALNNSPVINEETKRKILEIAKKLNYVPNFNAKSLVLNKSYNIGLFFSSISKGTSPSFFHEVVEGVNSIIEESYNLVIKGIDNCNDFNYISKKRFDGIILVSQSESDNSFIYDVINKEIPIVVLNREIEEQNVINIIAAEKDGAYKAAEYLIKNGHSKIAIIEGKAGFKSSVYRKMGFINALIDNNIEIKNEYFQAGNYDVESGFSAMKKFLKLKDRPTAVFCSNDDMAVGAVKAIELEGLRVPDDISLVGFDGSIFCEYVTPAITTIRKPSREIGIVGANKMLDVIDETEFNKKKIYIGTELIVRDSVKNLSK</sequence>
<dbReference type="SMART" id="SM00354">
    <property type="entry name" value="HTH_LACI"/>
    <property type="match status" value="1"/>
</dbReference>
<keyword evidence="4" id="KW-0804">Transcription</keyword>
<dbReference type="InterPro" id="IPR046335">
    <property type="entry name" value="LacI/GalR-like_sensor"/>
</dbReference>
<accession>Q97L69</accession>
<keyword evidence="7" id="KW-1185">Reference proteome</keyword>
<dbReference type="GO" id="GO:0000976">
    <property type="term" value="F:transcription cis-regulatory region binding"/>
    <property type="evidence" value="ECO:0007669"/>
    <property type="project" value="TreeGrafter"/>
</dbReference>
<protein>
    <submittedName>
        <fullName evidence="6">Transcriptional regulator of the LacI family</fullName>
    </submittedName>
</protein>
<dbReference type="Proteomes" id="UP000000814">
    <property type="component" value="Chromosome"/>
</dbReference>
<keyword evidence="1" id="KW-0678">Repressor</keyword>
<evidence type="ECO:0000256" key="1">
    <source>
        <dbReference type="ARBA" id="ARBA00022491"/>
    </source>
</evidence>
<dbReference type="InterPro" id="IPR000843">
    <property type="entry name" value="HTH_LacI"/>
</dbReference>
<evidence type="ECO:0000256" key="4">
    <source>
        <dbReference type="ARBA" id="ARBA00023163"/>
    </source>
</evidence>
<dbReference type="HOGENOM" id="CLU_037628_6_0_9"/>
<organism evidence="6 7">
    <name type="scientific">Clostridium acetobutylicum (strain ATCC 824 / DSM 792 / JCM 1419 / IAM 19013 / LMG 5710 / NBRC 13948 / NRRL B-527 / VKM B-1787 / 2291 / W)</name>
    <dbReference type="NCBI Taxonomy" id="272562"/>
    <lineage>
        <taxon>Bacteria</taxon>
        <taxon>Bacillati</taxon>
        <taxon>Bacillota</taxon>
        <taxon>Clostridia</taxon>
        <taxon>Eubacteriales</taxon>
        <taxon>Clostridiaceae</taxon>
        <taxon>Clostridium</taxon>
    </lineage>
</organism>
<keyword evidence="3" id="KW-0238">DNA-binding</keyword>
<dbReference type="Gene3D" id="1.10.260.40">
    <property type="entry name" value="lambda repressor-like DNA-binding domains"/>
    <property type="match status" value="1"/>
</dbReference>
<dbReference type="GeneID" id="44997204"/>
<evidence type="ECO:0000259" key="5">
    <source>
        <dbReference type="PROSITE" id="PS50932"/>
    </source>
</evidence>
<feature type="domain" description="HTH lacI-type" evidence="5">
    <location>
        <begin position="3"/>
        <end position="57"/>
    </location>
</feature>
<dbReference type="PIR" id="C96985">
    <property type="entry name" value="C96985"/>
</dbReference>
<dbReference type="SUPFAM" id="SSF47413">
    <property type="entry name" value="lambda repressor-like DNA-binding domains"/>
    <property type="match status" value="1"/>
</dbReference>
<evidence type="ECO:0000256" key="3">
    <source>
        <dbReference type="ARBA" id="ARBA00023125"/>
    </source>
</evidence>
<dbReference type="SUPFAM" id="SSF53822">
    <property type="entry name" value="Periplasmic binding protein-like I"/>
    <property type="match status" value="1"/>
</dbReference>
<reference evidence="6 7" key="1">
    <citation type="journal article" date="2001" name="J. Bacteriol.">
        <title>Genome sequence and comparative analysis of the solvent-producing bacterium Clostridium acetobutylicum.</title>
        <authorList>
            <person name="Nolling J."/>
            <person name="Breton G."/>
            <person name="Omelchenko M.V."/>
            <person name="Makarova K.S."/>
            <person name="Zeng Q."/>
            <person name="Gibson R."/>
            <person name="Lee H.M."/>
            <person name="Dubois J."/>
            <person name="Qiu D."/>
            <person name="Hitti J."/>
            <person name="Wolf Y.I."/>
            <person name="Tatusov R.L."/>
            <person name="Sabathe F."/>
            <person name="Doucette-Stamm L."/>
            <person name="Soucaille P."/>
            <person name="Daly M.J."/>
            <person name="Bennett G.N."/>
            <person name="Koonin E.V."/>
            <person name="Smith D.R."/>
        </authorList>
    </citation>
    <scope>NUCLEOTIDE SEQUENCE [LARGE SCALE GENOMIC DNA]</scope>
    <source>
        <strain evidence="7">ATCC 824 / DSM 792 / JCM 1419 / LMG 5710 / VKM B-1787</strain>
    </source>
</reference>
<dbReference type="PROSITE" id="PS50932">
    <property type="entry name" value="HTH_LACI_2"/>
    <property type="match status" value="1"/>
</dbReference>
<evidence type="ECO:0000313" key="6">
    <source>
        <dbReference type="EMBL" id="AAK78670.1"/>
    </source>
</evidence>
<dbReference type="Gene3D" id="3.40.50.2300">
    <property type="match status" value="2"/>
</dbReference>
<dbReference type="RefSeq" id="WP_010964012.1">
    <property type="nucleotide sequence ID" value="NC_003030.1"/>
</dbReference>
<dbReference type="KEGG" id="cac:CA_C0693"/>
<dbReference type="EMBL" id="AE001437">
    <property type="protein sequence ID" value="AAK78670.1"/>
    <property type="molecule type" value="Genomic_DNA"/>
</dbReference>
<dbReference type="PANTHER" id="PTHR30146:SF148">
    <property type="entry name" value="HTH-TYPE TRANSCRIPTIONAL REPRESSOR PURR-RELATED"/>
    <property type="match status" value="1"/>
</dbReference>
<dbReference type="AlphaFoldDB" id="Q97L69"/>
<dbReference type="CDD" id="cd06267">
    <property type="entry name" value="PBP1_LacI_sugar_binding-like"/>
    <property type="match status" value="1"/>
</dbReference>
<dbReference type="GO" id="GO:0003700">
    <property type="term" value="F:DNA-binding transcription factor activity"/>
    <property type="evidence" value="ECO:0007669"/>
    <property type="project" value="TreeGrafter"/>
</dbReference>
<dbReference type="PROSITE" id="PS00356">
    <property type="entry name" value="HTH_LACI_1"/>
    <property type="match status" value="1"/>
</dbReference>
<evidence type="ECO:0000256" key="2">
    <source>
        <dbReference type="ARBA" id="ARBA00023015"/>
    </source>
</evidence>
<dbReference type="CDD" id="cd01392">
    <property type="entry name" value="HTH_LacI"/>
    <property type="match status" value="1"/>
</dbReference>
<dbReference type="PRINTS" id="PR00036">
    <property type="entry name" value="HTHLACI"/>
</dbReference>
<dbReference type="Pfam" id="PF00356">
    <property type="entry name" value="LacI"/>
    <property type="match status" value="1"/>
</dbReference>
<dbReference type="PANTHER" id="PTHR30146">
    <property type="entry name" value="LACI-RELATED TRANSCRIPTIONAL REPRESSOR"/>
    <property type="match status" value="1"/>
</dbReference>